<name>A0A6J5QN90_9CAUD</name>
<gene>
    <name evidence="1" type="ORF">UFOVP1018_24</name>
    <name evidence="2" type="ORF">UFOVP1105_25</name>
    <name evidence="3" type="ORF">UFOVP1372_15</name>
    <name evidence="4" type="ORF">UFOVP1470_26</name>
    <name evidence="5" type="ORF">UFOVP1557_15</name>
</gene>
<sequence>MANPFDKFDTVNPFDRFDAPVAPVPEQRSIASSLMDNTRGLGMGLVRGAKDVVDTGADFLSRLGGSEENARIKAMNEAGKAEFASQYGDNTGASIGRFGGNVLATMPVGGVLAQGAMLGAKAAPTLAPMIANSLRTGGMRLGTPAASALSKEALRNAAIRIGGGAASGGAMAGLVNPDEAGTGALLGGAIPVAGKLAGESGKLLKDYVVNPLFRPGRSAISSIVADAGGIDQATSAINKAMLAGKTLSGESYTLGQAGKNWGLSATERARAAVNPENYQRIYQAQRDARIAAMQRLAGGADDATRKDVLDKLITNRTDAVNDLYAGMQDKPFMLGAEGEKLMTRARPYGALTHAEKLSATQGRPFSIPVVEQVPTKGLTMTDIDLQNSLRPTMPNYDFAPAKVDLPEDMSKGLLSEIRRLGGVSMKDAKDLLGEKQITKMGVQGGVFTKKGEEVGDMVRRLVDNGFMPSKVLDDVDGGAQALRDEMQRVAGGFNGVPSWAKPSADYGVPDSLPGAFKPGVSAKPLAIPTETVDRIVKGSDLQSVKEGIDQVISKAEGPQMRAMMQLKTDYLKFMESKSPEYIKANNIFSDKSKPITQMAVSQRMLDALTGEAAKHGGEAKQASAQFLQAYKNIPLAARSVSGMKQTPAQVFTPDNLQTVRQIAREISKHQDLQNLGRAVGSDTAQKLARSNMLTVVRDTIKASPKAMAALNLASAGAKGRIDSRIDLLMQNPKLAAQALAELGAPQRDKLAELLANPVTRAGLLSIQSR</sequence>
<dbReference type="EMBL" id="LR797319">
    <property type="protein sequence ID" value="CAB4202463.1"/>
    <property type="molecule type" value="Genomic_DNA"/>
</dbReference>
<proteinExistence type="predicted"/>
<evidence type="ECO:0000313" key="1">
    <source>
        <dbReference type="EMBL" id="CAB4178568.1"/>
    </source>
</evidence>
<reference evidence="2" key="1">
    <citation type="submission" date="2020-05" db="EMBL/GenBank/DDBJ databases">
        <authorList>
            <person name="Chiriac C."/>
            <person name="Salcher M."/>
            <person name="Ghai R."/>
            <person name="Kavagutti S V."/>
        </authorList>
    </citation>
    <scope>NUCLEOTIDE SEQUENCE</scope>
</reference>
<protein>
    <submittedName>
        <fullName evidence="2">Uncharacterized protein</fullName>
    </submittedName>
</protein>
<dbReference type="EMBL" id="LR796966">
    <property type="protein sequence ID" value="CAB4178568.1"/>
    <property type="molecule type" value="Genomic_DNA"/>
</dbReference>
<dbReference type="EMBL" id="LR798407">
    <property type="protein sequence ID" value="CAB5229853.1"/>
    <property type="molecule type" value="Genomic_DNA"/>
</dbReference>
<dbReference type="EMBL" id="LR797054">
    <property type="protein sequence ID" value="CAB4184026.1"/>
    <property type="molecule type" value="Genomic_DNA"/>
</dbReference>
<evidence type="ECO:0000313" key="5">
    <source>
        <dbReference type="EMBL" id="CAB5229853.1"/>
    </source>
</evidence>
<dbReference type="EMBL" id="LR797419">
    <property type="protein sequence ID" value="CAB4215017.1"/>
    <property type="molecule type" value="Genomic_DNA"/>
</dbReference>
<evidence type="ECO:0000313" key="3">
    <source>
        <dbReference type="EMBL" id="CAB4202463.1"/>
    </source>
</evidence>
<evidence type="ECO:0000313" key="4">
    <source>
        <dbReference type="EMBL" id="CAB4215017.1"/>
    </source>
</evidence>
<evidence type="ECO:0000313" key="2">
    <source>
        <dbReference type="EMBL" id="CAB4184026.1"/>
    </source>
</evidence>
<accession>A0A6J5QN90</accession>
<organism evidence="2">
    <name type="scientific">uncultured Caudovirales phage</name>
    <dbReference type="NCBI Taxonomy" id="2100421"/>
    <lineage>
        <taxon>Viruses</taxon>
        <taxon>Duplodnaviria</taxon>
        <taxon>Heunggongvirae</taxon>
        <taxon>Uroviricota</taxon>
        <taxon>Caudoviricetes</taxon>
        <taxon>Peduoviridae</taxon>
        <taxon>Maltschvirus</taxon>
        <taxon>Maltschvirus maltsch</taxon>
    </lineage>
</organism>